<reference evidence="4 5" key="1">
    <citation type="submission" date="2017-04" db="EMBL/GenBank/DDBJ databases">
        <title>Draft genome sequence of Tuber borchii Vittad., a whitish edible truffle.</title>
        <authorList>
            <consortium name="DOE Joint Genome Institute"/>
            <person name="Murat C."/>
            <person name="Kuo A."/>
            <person name="Barry K.W."/>
            <person name="Clum A."/>
            <person name="Dockter R.B."/>
            <person name="Fauchery L."/>
            <person name="Iotti M."/>
            <person name="Kohler A."/>
            <person name="Labutti K."/>
            <person name="Lindquist E.A."/>
            <person name="Lipzen A."/>
            <person name="Ohm R.A."/>
            <person name="Wang M."/>
            <person name="Grigoriev I.V."/>
            <person name="Zambonelli A."/>
            <person name="Martin F.M."/>
        </authorList>
    </citation>
    <scope>NUCLEOTIDE SEQUENCE [LARGE SCALE GENOMIC DNA]</scope>
    <source>
        <strain evidence="4 5">Tbo3840</strain>
    </source>
</reference>
<dbReference type="GO" id="GO:0046872">
    <property type="term" value="F:metal ion binding"/>
    <property type="evidence" value="ECO:0007669"/>
    <property type="project" value="UniProtKB-KW"/>
</dbReference>
<evidence type="ECO:0000256" key="3">
    <source>
        <dbReference type="SAM" id="MobiDB-lite"/>
    </source>
</evidence>
<dbReference type="Gene3D" id="2.20.28.30">
    <property type="entry name" value="RNA polymerase ii, chain L"/>
    <property type="match status" value="1"/>
</dbReference>
<dbReference type="Proteomes" id="UP000244722">
    <property type="component" value="Unassembled WGS sequence"/>
</dbReference>
<keyword evidence="2" id="KW-0862">Zinc</keyword>
<dbReference type="GO" id="GO:0003677">
    <property type="term" value="F:DNA binding"/>
    <property type="evidence" value="ECO:0007669"/>
    <property type="project" value="InterPro"/>
</dbReference>
<accession>A0A2T6ZV87</accession>
<organism evidence="4 5">
    <name type="scientific">Tuber borchii</name>
    <name type="common">White truffle</name>
    <dbReference type="NCBI Taxonomy" id="42251"/>
    <lineage>
        <taxon>Eukaryota</taxon>
        <taxon>Fungi</taxon>
        <taxon>Dikarya</taxon>
        <taxon>Ascomycota</taxon>
        <taxon>Pezizomycotina</taxon>
        <taxon>Pezizomycetes</taxon>
        <taxon>Pezizales</taxon>
        <taxon>Tuberaceae</taxon>
        <taxon>Tuber</taxon>
    </lineage>
</organism>
<feature type="compositionally biased region" description="Gly residues" evidence="3">
    <location>
        <begin position="187"/>
        <end position="197"/>
    </location>
</feature>
<dbReference type="InterPro" id="IPR029040">
    <property type="entry name" value="RPABC4/Spt4"/>
</dbReference>
<feature type="region of interest" description="Disordered" evidence="3">
    <location>
        <begin position="180"/>
        <end position="213"/>
    </location>
</feature>
<feature type="region of interest" description="Disordered" evidence="3">
    <location>
        <begin position="1"/>
        <end position="75"/>
    </location>
</feature>
<feature type="compositionally biased region" description="Polar residues" evidence="3">
    <location>
        <begin position="64"/>
        <end position="75"/>
    </location>
</feature>
<keyword evidence="1" id="KW-0479">Metal-binding</keyword>
<keyword evidence="5" id="KW-1185">Reference proteome</keyword>
<dbReference type="Pfam" id="PF03604">
    <property type="entry name" value="Zn_ribbon_RPAB4"/>
    <property type="match status" value="1"/>
</dbReference>
<proteinExistence type="predicted"/>
<feature type="compositionally biased region" description="Polar residues" evidence="3">
    <location>
        <begin position="19"/>
        <end position="35"/>
    </location>
</feature>
<dbReference type="EMBL" id="NESQ01000093">
    <property type="protein sequence ID" value="PUU79402.1"/>
    <property type="molecule type" value="Genomic_DNA"/>
</dbReference>
<evidence type="ECO:0000313" key="4">
    <source>
        <dbReference type="EMBL" id="PUU79402.1"/>
    </source>
</evidence>
<name>A0A2T6ZV87_TUBBO</name>
<dbReference type="GO" id="GO:0003899">
    <property type="term" value="F:DNA-directed RNA polymerase activity"/>
    <property type="evidence" value="ECO:0007669"/>
    <property type="project" value="InterPro"/>
</dbReference>
<sequence>MPKPQNRRSTEPCMAYANPDSSTITRQPHHTTPSASILHHHHLPSSPFKREEEDPPKNCRYNKKTTMSVYGQNNDTELRERLSAYIERGGGDWDTAGDFGADPPGSPDSLFDYPGPSNIASAFAAAASSNRVRTRSLSIRPGPPGTLPETEVQVEANGDNDGWTDTDSAASRAGSVRPDVTFAAGTGRTGGNGGNGGTSRARRAAYGSGGRSVAREAPSVGLGMAGEGPMPAQSNVAVPYSCWSCGAMVSIRRKEPFVMCAACGGRIVMKVRPEQ</sequence>
<evidence type="ECO:0000256" key="2">
    <source>
        <dbReference type="ARBA" id="ARBA00022833"/>
    </source>
</evidence>
<dbReference type="GO" id="GO:0006351">
    <property type="term" value="P:DNA-templated transcription"/>
    <property type="evidence" value="ECO:0007669"/>
    <property type="project" value="InterPro"/>
</dbReference>
<evidence type="ECO:0000313" key="5">
    <source>
        <dbReference type="Proteomes" id="UP000244722"/>
    </source>
</evidence>
<comment type="caution">
    <text evidence="4">The sequence shown here is derived from an EMBL/GenBank/DDBJ whole genome shotgun (WGS) entry which is preliminary data.</text>
</comment>
<dbReference type="SUPFAM" id="SSF63393">
    <property type="entry name" value="RNA polymerase subunits"/>
    <property type="match status" value="1"/>
</dbReference>
<dbReference type="OrthoDB" id="5420021at2759"/>
<dbReference type="AlphaFoldDB" id="A0A2T6ZV87"/>
<evidence type="ECO:0000256" key="1">
    <source>
        <dbReference type="ARBA" id="ARBA00022723"/>
    </source>
</evidence>
<dbReference type="InterPro" id="IPR006591">
    <property type="entry name" value="RNAP_P/RPABC4"/>
</dbReference>
<protein>
    <submittedName>
        <fullName evidence="4">Uncharacterized protein</fullName>
    </submittedName>
</protein>
<gene>
    <name evidence="4" type="ORF">B9Z19DRAFT_1064293</name>
</gene>
<feature type="compositionally biased region" description="Basic and acidic residues" evidence="3">
    <location>
        <begin position="48"/>
        <end position="57"/>
    </location>
</feature>